<protein>
    <submittedName>
        <fullName evidence="2">Uncharacterized protein</fullName>
    </submittedName>
</protein>
<comment type="caution">
    <text evidence="2">The sequence shown here is derived from an EMBL/GenBank/DDBJ whole genome shotgun (WGS) entry which is preliminary data.</text>
</comment>
<gene>
    <name evidence="2" type="ORF">E2C01_047114</name>
</gene>
<proteinExistence type="predicted"/>
<feature type="region of interest" description="Disordered" evidence="1">
    <location>
        <begin position="56"/>
        <end position="78"/>
    </location>
</feature>
<dbReference type="Proteomes" id="UP000324222">
    <property type="component" value="Unassembled WGS sequence"/>
</dbReference>
<evidence type="ECO:0000256" key="1">
    <source>
        <dbReference type="SAM" id="MobiDB-lite"/>
    </source>
</evidence>
<dbReference type="EMBL" id="VSRR010011469">
    <property type="protein sequence ID" value="MPC53226.1"/>
    <property type="molecule type" value="Genomic_DNA"/>
</dbReference>
<accession>A0A5B7G6V9</accession>
<keyword evidence="3" id="KW-1185">Reference proteome</keyword>
<reference evidence="2 3" key="1">
    <citation type="submission" date="2019-05" db="EMBL/GenBank/DDBJ databases">
        <title>Another draft genome of Portunus trituberculatus and its Hox gene families provides insights of decapod evolution.</title>
        <authorList>
            <person name="Jeong J.-H."/>
            <person name="Song I."/>
            <person name="Kim S."/>
            <person name="Choi T."/>
            <person name="Kim D."/>
            <person name="Ryu S."/>
            <person name="Kim W."/>
        </authorList>
    </citation>
    <scope>NUCLEOTIDE SEQUENCE [LARGE SCALE GENOMIC DNA]</scope>
    <source>
        <tissue evidence="2">Muscle</tissue>
    </source>
</reference>
<sequence>MLPRLYPHAHKHRRLLPGVLSRTLALLSWIEARLSRALSRCRLRSMEGAARWTGHANLPPGWNSREGDLPSANKGQIY</sequence>
<organism evidence="2 3">
    <name type="scientific">Portunus trituberculatus</name>
    <name type="common">Swimming crab</name>
    <name type="synonym">Neptunus trituberculatus</name>
    <dbReference type="NCBI Taxonomy" id="210409"/>
    <lineage>
        <taxon>Eukaryota</taxon>
        <taxon>Metazoa</taxon>
        <taxon>Ecdysozoa</taxon>
        <taxon>Arthropoda</taxon>
        <taxon>Crustacea</taxon>
        <taxon>Multicrustacea</taxon>
        <taxon>Malacostraca</taxon>
        <taxon>Eumalacostraca</taxon>
        <taxon>Eucarida</taxon>
        <taxon>Decapoda</taxon>
        <taxon>Pleocyemata</taxon>
        <taxon>Brachyura</taxon>
        <taxon>Eubrachyura</taxon>
        <taxon>Portunoidea</taxon>
        <taxon>Portunidae</taxon>
        <taxon>Portuninae</taxon>
        <taxon>Portunus</taxon>
    </lineage>
</organism>
<evidence type="ECO:0000313" key="2">
    <source>
        <dbReference type="EMBL" id="MPC53226.1"/>
    </source>
</evidence>
<dbReference type="AlphaFoldDB" id="A0A5B7G6V9"/>
<name>A0A5B7G6V9_PORTR</name>
<evidence type="ECO:0000313" key="3">
    <source>
        <dbReference type="Proteomes" id="UP000324222"/>
    </source>
</evidence>